<dbReference type="HOGENOM" id="CLU_188829_0_0_2"/>
<evidence type="ECO:0000313" key="2">
    <source>
        <dbReference type="Proteomes" id="UP000000346"/>
    </source>
</evidence>
<dbReference type="STRING" id="666510.ASAC_0447"/>
<reference evidence="1 2" key="1">
    <citation type="journal article" date="2010" name="Appl. Environ. Microbiol.">
        <title>The genome sequence of the crenarchaeon Acidilobus saccharovorans supports a new order, Acidilobales, and suggests an important ecological role in terrestrial acidic hot springs.</title>
        <authorList>
            <person name="Mardanov A.V."/>
            <person name="Svetlitchnyi V.A."/>
            <person name="Beletsky A.V."/>
            <person name="Prokofeva M.I."/>
            <person name="Bonch-Osmolovskaya E.A."/>
            <person name="Ravin N.V."/>
            <person name="Skryabin K.G."/>
        </authorList>
    </citation>
    <scope>NUCLEOTIDE SEQUENCE [LARGE SCALE GENOMIC DNA]</scope>
    <source>
        <strain evidence="2">DSM 16705 / JCM 18335 / VKM B-2471 / 345-15</strain>
    </source>
</reference>
<name>D9Q0L6_ACIS3</name>
<proteinExistence type="predicted"/>
<accession>D9Q0L6</accession>
<dbReference type="eggNOG" id="arCOG05995">
    <property type="taxonomic scope" value="Archaea"/>
</dbReference>
<keyword evidence="2" id="KW-1185">Reference proteome</keyword>
<dbReference type="KEGG" id="asc:ASAC_0447"/>
<protein>
    <submittedName>
        <fullName evidence="1">Uncharacterized protein</fullName>
    </submittedName>
</protein>
<dbReference type="RefSeq" id="WP_013266366.1">
    <property type="nucleotide sequence ID" value="NC_014374.1"/>
</dbReference>
<gene>
    <name evidence="1" type="ordered locus">ASAC_0447</name>
</gene>
<dbReference type="InParanoid" id="D9Q0L6"/>
<dbReference type="AlphaFoldDB" id="D9Q0L6"/>
<dbReference type="EMBL" id="CP001742">
    <property type="protein sequence ID" value="ADL18854.1"/>
    <property type="molecule type" value="Genomic_DNA"/>
</dbReference>
<dbReference type="GeneID" id="9498677"/>
<sequence>MKKDREDSPEPPRGVIEVEGLAMNGLLKSFSVEDCGKPKGYQRIVAETIDGRVIKTGCLEPDAARREVMVMNLYLRQWSKFIVRQDSGR</sequence>
<evidence type="ECO:0000313" key="1">
    <source>
        <dbReference type="EMBL" id="ADL18854.1"/>
    </source>
</evidence>
<organism evidence="1 2">
    <name type="scientific">Acidilobus saccharovorans (strain DSM 16705 / JCM 18335 / VKM B-2471 / 345-15)</name>
    <dbReference type="NCBI Taxonomy" id="666510"/>
    <lineage>
        <taxon>Archaea</taxon>
        <taxon>Thermoproteota</taxon>
        <taxon>Thermoprotei</taxon>
        <taxon>Acidilobales</taxon>
        <taxon>Acidilobaceae</taxon>
        <taxon>Acidilobus</taxon>
    </lineage>
</organism>
<dbReference type="Proteomes" id="UP000000346">
    <property type="component" value="Chromosome"/>
</dbReference>